<dbReference type="InterPro" id="IPR005828">
    <property type="entry name" value="MFS_sugar_transport-like"/>
</dbReference>
<feature type="transmembrane region" description="Helical" evidence="7">
    <location>
        <begin position="318"/>
        <end position="337"/>
    </location>
</feature>
<dbReference type="Proteomes" id="UP001203058">
    <property type="component" value="Unassembled WGS sequence"/>
</dbReference>
<evidence type="ECO:0000256" key="6">
    <source>
        <dbReference type="ARBA" id="ARBA00023136"/>
    </source>
</evidence>
<feature type="transmembrane region" description="Helical" evidence="7">
    <location>
        <begin position="38"/>
        <end position="56"/>
    </location>
</feature>
<dbReference type="EMBL" id="JAKZHW010000001">
    <property type="protein sequence ID" value="MCH8615439.1"/>
    <property type="molecule type" value="Genomic_DNA"/>
</dbReference>
<dbReference type="InterPro" id="IPR036259">
    <property type="entry name" value="MFS_trans_sf"/>
</dbReference>
<dbReference type="InterPro" id="IPR020846">
    <property type="entry name" value="MFS_dom"/>
</dbReference>
<feature type="transmembrane region" description="Helical" evidence="7">
    <location>
        <begin position="289"/>
        <end position="309"/>
    </location>
</feature>
<dbReference type="CDD" id="cd17369">
    <property type="entry name" value="MFS_ShiA_like"/>
    <property type="match status" value="1"/>
</dbReference>
<accession>A0ABS9VLQ4</accession>
<reference evidence="9 10" key="1">
    <citation type="submission" date="2022-03" db="EMBL/GenBank/DDBJ databases">
        <authorList>
            <person name="Jo J.-H."/>
            <person name="Im W.-T."/>
        </authorList>
    </citation>
    <scope>NUCLEOTIDE SEQUENCE [LARGE SCALE GENOMIC DNA]</scope>
    <source>
        <strain evidence="9 10">SM33</strain>
    </source>
</reference>
<dbReference type="RefSeq" id="WP_241446220.1">
    <property type="nucleotide sequence ID" value="NZ_JAKZHW010000001.1"/>
</dbReference>
<keyword evidence="4 7" id="KW-0812">Transmembrane</keyword>
<feature type="transmembrane region" description="Helical" evidence="7">
    <location>
        <begin position="161"/>
        <end position="183"/>
    </location>
</feature>
<sequence length="545" mass="58257">MATEATSDTFDDASVTSQNSKLVIAASSLGTIFEWYDFYLYGLLATILTAQFFSGVNETTGFILALAAFAAGFFVRPFGALVFGRIGDLVGRKNTFLVTMGIMGFSTFAVGLLPSYATAGVLAPVLLVALRLLQGLALGGQYGGAAIYVAEHAPEGKRGFYTSWIQTTATLGLFATLLVVIGTRSAIGEEAFAAWGWRIPFLLSILLLGVSLWIRLQLNESPVYQRMKAEGATSKAPLTEAFGRWKNLRIVLIALLGAVAGQAVVWYTGQFYALFFLEKTLKLDGMTTNVMIAAALAIGTPFFVFFGWLSDRIGRKPIILTGCLLAALTYFPLFHALTAAANPALAQAQARAPVVVSAAPESCSWQFDPIGKTKFNKSGCDITKSALAKAGIPYSSEAAAFGDRATVTIGNQHFDIGPGDDFAKTLKDVAARAGYPAKADPAQTNYPLTILLLAVLVFYVTMVYGPIAALLVELFPARIRYTSMSLPYHIGNGWFGGFLPTIAFAIVAATGNIYSGLWYPVIIAVITLVVGLFFLPETRGKSVEG</sequence>
<comment type="subcellular location">
    <subcellularLocation>
        <location evidence="1">Cell membrane</location>
        <topology evidence="1">Multi-pass membrane protein</topology>
    </subcellularLocation>
</comment>
<dbReference type="PANTHER" id="PTHR43045">
    <property type="entry name" value="SHIKIMATE TRANSPORTER"/>
    <property type="match status" value="1"/>
</dbReference>
<comment type="caution">
    <text evidence="9">The sequence shown here is derived from an EMBL/GenBank/DDBJ whole genome shotgun (WGS) entry which is preliminary data.</text>
</comment>
<feature type="transmembrane region" description="Helical" evidence="7">
    <location>
        <begin position="250"/>
        <end position="269"/>
    </location>
</feature>
<evidence type="ECO:0000313" key="9">
    <source>
        <dbReference type="EMBL" id="MCH8615439.1"/>
    </source>
</evidence>
<feature type="transmembrane region" description="Helical" evidence="7">
    <location>
        <begin position="62"/>
        <end position="84"/>
    </location>
</feature>
<feature type="transmembrane region" description="Helical" evidence="7">
    <location>
        <begin position="517"/>
        <end position="535"/>
    </location>
</feature>
<dbReference type="InterPro" id="IPR005829">
    <property type="entry name" value="Sugar_transporter_CS"/>
</dbReference>
<dbReference type="Pfam" id="PF00083">
    <property type="entry name" value="Sugar_tr"/>
    <property type="match status" value="1"/>
</dbReference>
<gene>
    <name evidence="9" type="ORF">LZ016_04905</name>
</gene>
<keyword evidence="5 7" id="KW-1133">Transmembrane helix</keyword>
<feature type="transmembrane region" description="Helical" evidence="7">
    <location>
        <begin position="123"/>
        <end position="149"/>
    </location>
</feature>
<feature type="transmembrane region" description="Helical" evidence="7">
    <location>
        <begin position="450"/>
        <end position="472"/>
    </location>
</feature>
<dbReference type="PROSITE" id="PS00217">
    <property type="entry name" value="SUGAR_TRANSPORT_2"/>
    <property type="match status" value="1"/>
</dbReference>
<dbReference type="PANTHER" id="PTHR43045:SF7">
    <property type="entry name" value="MAJOR FACILITATOR SUPERFAMILY TRANSPORTER"/>
    <property type="match status" value="1"/>
</dbReference>
<dbReference type="PROSITE" id="PS50850">
    <property type="entry name" value="MFS"/>
    <property type="match status" value="1"/>
</dbReference>
<evidence type="ECO:0000256" key="7">
    <source>
        <dbReference type="SAM" id="Phobius"/>
    </source>
</evidence>
<proteinExistence type="predicted"/>
<protein>
    <submittedName>
        <fullName evidence="9">MHS family MFS transporter</fullName>
    </submittedName>
</protein>
<organism evidence="9 10">
    <name type="scientific">Sphingomonas telluris</name>
    <dbReference type="NCBI Taxonomy" id="2907998"/>
    <lineage>
        <taxon>Bacteria</taxon>
        <taxon>Pseudomonadati</taxon>
        <taxon>Pseudomonadota</taxon>
        <taxon>Alphaproteobacteria</taxon>
        <taxon>Sphingomonadales</taxon>
        <taxon>Sphingomonadaceae</taxon>
        <taxon>Sphingomonas</taxon>
    </lineage>
</organism>
<dbReference type="InterPro" id="IPR011701">
    <property type="entry name" value="MFS"/>
</dbReference>
<feature type="transmembrane region" description="Helical" evidence="7">
    <location>
        <begin position="96"/>
        <end position="117"/>
    </location>
</feature>
<evidence type="ECO:0000256" key="3">
    <source>
        <dbReference type="ARBA" id="ARBA00022475"/>
    </source>
</evidence>
<evidence type="ECO:0000256" key="2">
    <source>
        <dbReference type="ARBA" id="ARBA00022448"/>
    </source>
</evidence>
<evidence type="ECO:0000313" key="10">
    <source>
        <dbReference type="Proteomes" id="UP001203058"/>
    </source>
</evidence>
<evidence type="ECO:0000256" key="4">
    <source>
        <dbReference type="ARBA" id="ARBA00022692"/>
    </source>
</evidence>
<keyword evidence="10" id="KW-1185">Reference proteome</keyword>
<evidence type="ECO:0000259" key="8">
    <source>
        <dbReference type="PROSITE" id="PS50850"/>
    </source>
</evidence>
<dbReference type="Pfam" id="PF07690">
    <property type="entry name" value="MFS_1"/>
    <property type="match status" value="1"/>
</dbReference>
<dbReference type="SUPFAM" id="SSF103473">
    <property type="entry name" value="MFS general substrate transporter"/>
    <property type="match status" value="2"/>
</dbReference>
<keyword evidence="2" id="KW-0813">Transport</keyword>
<evidence type="ECO:0000256" key="1">
    <source>
        <dbReference type="ARBA" id="ARBA00004651"/>
    </source>
</evidence>
<name>A0ABS9VLQ4_9SPHN</name>
<feature type="domain" description="Major facilitator superfamily (MFS) profile" evidence="8">
    <location>
        <begin position="23"/>
        <end position="539"/>
    </location>
</feature>
<keyword evidence="6 7" id="KW-0472">Membrane</keyword>
<feature type="transmembrane region" description="Helical" evidence="7">
    <location>
        <begin position="493"/>
        <end position="511"/>
    </location>
</feature>
<keyword evidence="3" id="KW-1003">Cell membrane</keyword>
<evidence type="ECO:0000256" key="5">
    <source>
        <dbReference type="ARBA" id="ARBA00022989"/>
    </source>
</evidence>
<feature type="transmembrane region" description="Helical" evidence="7">
    <location>
        <begin position="195"/>
        <end position="218"/>
    </location>
</feature>
<dbReference type="Gene3D" id="1.20.1250.20">
    <property type="entry name" value="MFS general substrate transporter like domains"/>
    <property type="match status" value="2"/>
</dbReference>